<evidence type="ECO:0000259" key="1">
    <source>
        <dbReference type="PROSITE" id="PS50280"/>
    </source>
</evidence>
<dbReference type="Gene3D" id="2.170.270.10">
    <property type="entry name" value="SET domain"/>
    <property type="match status" value="1"/>
</dbReference>
<protein>
    <recommendedName>
        <fullName evidence="1">SET domain-containing protein</fullName>
    </recommendedName>
</protein>
<comment type="caution">
    <text evidence="2">The sequence shown here is derived from an EMBL/GenBank/DDBJ whole genome shotgun (WGS) entry which is preliminary data.</text>
</comment>
<evidence type="ECO:0000313" key="2">
    <source>
        <dbReference type="EMBL" id="OQO13329.1"/>
    </source>
</evidence>
<dbReference type="AlphaFoldDB" id="A0A1V8TPM4"/>
<sequence>MLDCMGFGNAALLKNAPLAAAHFYRCARVSASNAADHDKAMVKEAFAYIRCNHYGDALQTLSTTKAATPGNGAQLLRLIYAALTRMEDWGLAHRKARELETIDPDRTRQLGLVPETQKRLNEHLLGDYDIDGLRYAAGIEQRTGALSGIGLFLKSSAFPGSLLLVEKAFALTQPGEHAGSENLRHTNPRHPAIKNRLMTLLDKLADKAVTEPAHLRDLFSLCSGARDGPPVKVSGTPTFETDRAQRIHIRNAHSTFVGACHVQHDVFDPSCPDEHVIKWSFKPEQQCLGIWLEGPRFNHSCVPNAQWSWISNVMVVRAARPLAADEELTISYAPPNQTFDERLKSLAENGFVCHCPLCEPECELTLTQISSRRILDKLDIRIANLPSLDLAKHSKTTLRTFHNHLHLAYPSKLYADQALPAPCLSGPLLNLAHMTLGPSIPAWNRASASARAKASNYLHACLSLALQVHIAYAKSSSYCEIIHGPHSCARFVGIHTLIALAELAHLSPVPKEKARCPSLKYCAKAMYLICYGESVSFQRKHQAYACKDDKPENGKKPGEEEWVKCVKQAEEKGKAAWEFCKSEK</sequence>
<dbReference type="OrthoDB" id="265717at2759"/>
<organism evidence="2 3">
    <name type="scientific">Cryoendolithus antarcticus</name>
    <dbReference type="NCBI Taxonomy" id="1507870"/>
    <lineage>
        <taxon>Eukaryota</taxon>
        <taxon>Fungi</taxon>
        <taxon>Dikarya</taxon>
        <taxon>Ascomycota</taxon>
        <taxon>Pezizomycotina</taxon>
        <taxon>Dothideomycetes</taxon>
        <taxon>Dothideomycetidae</taxon>
        <taxon>Cladosporiales</taxon>
        <taxon>Cladosporiaceae</taxon>
        <taxon>Cryoendolithus</taxon>
    </lineage>
</organism>
<feature type="domain" description="SET" evidence="1">
    <location>
        <begin position="137"/>
        <end position="333"/>
    </location>
</feature>
<dbReference type="Pfam" id="PF00856">
    <property type="entry name" value="SET"/>
    <property type="match status" value="1"/>
</dbReference>
<dbReference type="InParanoid" id="A0A1V8TPM4"/>
<dbReference type="CDD" id="cd20071">
    <property type="entry name" value="SET_SMYD"/>
    <property type="match status" value="1"/>
</dbReference>
<name>A0A1V8TPM4_9PEZI</name>
<dbReference type="PANTHER" id="PTHR47643">
    <property type="entry name" value="TPR DOMAIN PROTEIN (AFU_ORTHOLOGUE AFUA_5G12710)"/>
    <property type="match status" value="1"/>
</dbReference>
<accession>A0A1V8TPM4</accession>
<dbReference type="InterPro" id="IPR001214">
    <property type="entry name" value="SET_dom"/>
</dbReference>
<dbReference type="InterPro" id="IPR053209">
    <property type="entry name" value="Gramillin-biosynth_MTr"/>
</dbReference>
<proteinExistence type="predicted"/>
<dbReference type="STRING" id="1507870.A0A1V8TPM4"/>
<reference evidence="3" key="1">
    <citation type="submission" date="2017-03" db="EMBL/GenBank/DDBJ databases">
        <title>Genomes of endolithic fungi from Antarctica.</title>
        <authorList>
            <person name="Coleine C."/>
            <person name="Masonjones S."/>
            <person name="Stajich J.E."/>
        </authorList>
    </citation>
    <scope>NUCLEOTIDE SEQUENCE [LARGE SCALE GENOMIC DNA]</scope>
    <source>
        <strain evidence="3">CCFEE 5527</strain>
    </source>
</reference>
<dbReference type="EMBL" id="NAJO01000003">
    <property type="protein sequence ID" value="OQO13329.1"/>
    <property type="molecule type" value="Genomic_DNA"/>
</dbReference>
<evidence type="ECO:0000313" key="3">
    <source>
        <dbReference type="Proteomes" id="UP000192596"/>
    </source>
</evidence>
<keyword evidence="3" id="KW-1185">Reference proteome</keyword>
<dbReference type="PROSITE" id="PS50280">
    <property type="entry name" value="SET"/>
    <property type="match status" value="1"/>
</dbReference>
<dbReference type="PANTHER" id="PTHR47643:SF2">
    <property type="entry name" value="TPR DOMAIN PROTEIN (AFU_ORTHOLOGUE AFUA_5G12710)"/>
    <property type="match status" value="1"/>
</dbReference>
<dbReference type="SUPFAM" id="SSF82199">
    <property type="entry name" value="SET domain"/>
    <property type="match status" value="1"/>
</dbReference>
<dbReference type="Proteomes" id="UP000192596">
    <property type="component" value="Unassembled WGS sequence"/>
</dbReference>
<dbReference type="InterPro" id="IPR046341">
    <property type="entry name" value="SET_dom_sf"/>
</dbReference>
<gene>
    <name evidence="2" type="ORF">B0A48_01557</name>
</gene>